<evidence type="ECO:0000256" key="5">
    <source>
        <dbReference type="SAM" id="MobiDB-lite"/>
    </source>
</evidence>
<evidence type="ECO:0000256" key="6">
    <source>
        <dbReference type="SAM" id="Phobius"/>
    </source>
</evidence>
<dbReference type="InterPro" id="IPR011701">
    <property type="entry name" value="MFS"/>
</dbReference>
<feature type="transmembrane region" description="Helical" evidence="6">
    <location>
        <begin position="341"/>
        <end position="359"/>
    </location>
</feature>
<evidence type="ECO:0008006" key="8">
    <source>
        <dbReference type="Google" id="ProtNLM"/>
    </source>
</evidence>
<keyword evidence="2 6" id="KW-0812">Transmembrane</keyword>
<evidence type="ECO:0000256" key="2">
    <source>
        <dbReference type="ARBA" id="ARBA00022692"/>
    </source>
</evidence>
<feature type="transmembrane region" description="Helical" evidence="6">
    <location>
        <begin position="403"/>
        <end position="422"/>
    </location>
</feature>
<dbReference type="SUPFAM" id="SSF103473">
    <property type="entry name" value="MFS general substrate transporter"/>
    <property type="match status" value="1"/>
</dbReference>
<name>A0A7S2RZ22_9STRA</name>
<dbReference type="GO" id="GO:0016020">
    <property type="term" value="C:membrane"/>
    <property type="evidence" value="ECO:0007669"/>
    <property type="project" value="UniProtKB-SubCell"/>
</dbReference>
<feature type="transmembrane region" description="Helical" evidence="6">
    <location>
        <begin position="101"/>
        <end position="121"/>
    </location>
</feature>
<evidence type="ECO:0000313" key="7">
    <source>
        <dbReference type="EMBL" id="CAD9684782.1"/>
    </source>
</evidence>
<sequence length="522" mass="55213">MVGGGQTVSRPDLAWLWVKEAVREQQRLAAALLEDPRTRTPFLTLCLASFGSSLHEAVTTYFYLEVGASTAQIGEVSAIVLAQGIAVGPALGYWMDHRGSVTVMIGAAFFCALGCFLRGLAQSVAELYAAAVALGLGGASIELVILIYVSAISERSIRSTIVSGFVVQTLTLRILAKAAYPSFAAVLAAVFPHQKLLQYRVALSICWFFCFYGVVALTAARRSLVTVPLSDVSKDGRPLFRGGDGVADEEATELLDEPEALSHASSAEAHPDNEEEAAAAAAGFRSPRSIVLEGRTRSGGACCVFALASLSLVAQSVATTMGTVLWPLIVRDQFSWGAEKYAYLVLLLAIFRVPTSALLPPLERRLGPAPAALTVCGIAAASAVAVAVLVTEMAPADSLRRHGLPLLHSTLFLLHLVSLRALEVLLRARASLVLPPTWTSRSFGVAASLTALGGVVGSVVGTRMYVAGWHPLWVSTILIIMCGLFLLVSPKVAADGWTGWPSSTATPTQEGKSERKAKEGRL</sequence>
<evidence type="ECO:0000256" key="3">
    <source>
        <dbReference type="ARBA" id="ARBA00022989"/>
    </source>
</evidence>
<dbReference type="EMBL" id="HBHJ01014423">
    <property type="protein sequence ID" value="CAD9684782.1"/>
    <property type="molecule type" value="Transcribed_RNA"/>
</dbReference>
<evidence type="ECO:0000256" key="4">
    <source>
        <dbReference type="ARBA" id="ARBA00023136"/>
    </source>
</evidence>
<feature type="transmembrane region" description="Helical" evidence="6">
    <location>
        <begin position="472"/>
        <end position="488"/>
    </location>
</feature>
<dbReference type="InterPro" id="IPR036259">
    <property type="entry name" value="MFS_trans_sf"/>
</dbReference>
<dbReference type="PANTHER" id="PTHR23507:SF1">
    <property type="entry name" value="FI18259P1-RELATED"/>
    <property type="match status" value="1"/>
</dbReference>
<feature type="transmembrane region" description="Helical" evidence="6">
    <location>
        <begin position="371"/>
        <end position="391"/>
    </location>
</feature>
<dbReference type="PANTHER" id="PTHR23507">
    <property type="entry name" value="ZGC:174356"/>
    <property type="match status" value="1"/>
</dbReference>
<gene>
    <name evidence="7" type="ORF">RMAR1173_LOCUS9444</name>
</gene>
<organism evidence="7">
    <name type="scientific">Rhizochromulina marina</name>
    <dbReference type="NCBI Taxonomy" id="1034831"/>
    <lineage>
        <taxon>Eukaryota</taxon>
        <taxon>Sar</taxon>
        <taxon>Stramenopiles</taxon>
        <taxon>Ochrophyta</taxon>
        <taxon>Dictyochophyceae</taxon>
        <taxon>Rhizochromulinales</taxon>
        <taxon>Rhizochromulina</taxon>
    </lineage>
</organism>
<feature type="transmembrane region" description="Helical" evidence="6">
    <location>
        <begin position="443"/>
        <end position="466"/>
    </location>
</feature>
<keyword evidence="3 6" id="KW-1133">Transmembrane helix</keyword>
<protein>
    <recommendedName>
        <fullName evidence="8">Major facilitator superfamily (MFS) profile domain-containing protein</fullName>
    </recommendedName>
</protein>
<accession>A0A7S2RZ22</accession>
<keyword evidence="4 6" id="KW-0472">Membrane</keyword>
<feature type="region of interest" description="Disordered" evidence="5">
    <location>
        <begin position="499"/>
        <end position="522"/>
    </location>
</feature>
<feature type="transmembrane region" description="Helical" evidence="6">
    <location>
        <begin position="127"/>
        <end position="149"/>
    </location>
</feature>
<feature type="transmembrane region" description="Helical" evidence="6">
    <location>
        <begin position="304"/>
        <end position="329"/>
    </location>
</feature>
<proteinExistence type="predicted"/>
<comment type="subcellular location">
    <subcellularLocation>
        <location evidence="1">Membrane</location>
        <topology evidence="1">Multi-pass membrane protein</topology>
    </subcellularLocation>
</comment>
<feature type="compositionally biased region" description="Polar residues" evidence="5">
    <location>
        <begin position="500"/>
        <end position="510"/>
    </location>
</feature>
<feature type="transmembrane region" description="Helical" evidence="6">
    <location>
        <begin position="170"/>
        <end position="191"/>
    </location>
</feature>
<dbReference type="AlphaFoldDB" id="A0A7S2RZ22"/>
<evidence type="ECO:0000256" key="1">
    <source>
        <dbReference type="ARBA" id="ARBA00004141"/>
    </source>
</evidence>
<dbReference type="GO" id="GO:0022857">
    <property type="term" value="F:transmembrane transporter activity"/>
    <property type="evidence" value="ECO:0007669"/>
    <property type="project" value="InterPro"/>
</dbReference>
<feature type="compositionally biased region" description="Basic and acidic residues" evidence="5">
    <location>
        <begin position="511"/>
        <end position="522"/>
    </location>
</feature>
<reference evidence="7" key="1">
    <citation type="submission" date="2021-01" db="EMBL/GenBank/DDBJ databases">
        <authorList>
            <person name="Corre E."/>
            <person name="Pelletier E."/>
            <person name="Niang G."/>
            <person name="Scheremetjew M."/>
            <person name="Finn R."/>
            <person name="Kale V."/>
            <person name="Holt S."/>
            <person name="Cochrane G."/>
            <person name="Meng A."/>
            <person name="Brown T."/>
            <person name="Cohen L."/>
        </authorList>
    </citation>
    <scope>NUCLEOTIDE SEQUENCE</scope>
    <source>
        <strain evidence="7">CCMP1243</strain>
    </source>
</reference>
<feature type="transmembrane region" description="Helical" evidence="6">
    <location>
        <begin position="197"/>
        <end position="220"/>
    </location>
</feature>
<dbReference type="Pfam" id="PF07690">
    <property type="entry name" value="MFS_1"/>
    <property type="match status" value="1"/>
</dbReference>
<dbReference type="Gene3D" id="1.20.1250.20">
    <property type="entry name" value="MFS general substrate transporter like domains"/>
    <property type="match status" value="1"/>
</dbReference>